<dbReference type="Pfam" id="PF11807">
    <property type="entry name" value="UstYa"/>
    <property type="match status" value="1"/>
</dbReference>
<evidence type="ECO:0008006" key="4">
    <source>
        <dbReference type="Google" id="ProtNLM"/>
    </source>
</evidence>
<organism evidence="2 3">
    <name type="scientific">Cladophialophora chaetospira</name>
    <dbReference type="NCBI Taxonomy" id="386627"/>
    <lineage>
        <taxon>Eukaryota</taxon>
        <taxon>Fungi</taxon>
        <taxon>Dikarya</taxon>
        <taxon>Ascomycota</taxon>
        <taxon>Pezizomycotina</taxon>
        <taxon>Eurotiomycetes</taxon>
        <taxon>Chaetothyriomycetidae</taxon>
        <taxon>Chaetothyriales</taxon>
        <taxon>Herpotrichiellaceae</taxon>
        <taxon>Cladophialophora</taxon>
    </lineage>
</organism>
<dbReference type="InterPro" id="IPR021765">
    <property type="entry name" value="UstYa-like"/>
</dbReference>
<protein>
    <recommendedName>
        <fullName evidence="4">Tat pathway signal sequence</fullName>
    </recommendedName>
</protein>
<dbReference type="AlphaFoldDB" id="A0AA38X4X4"/>
<reference evidence="2" key="1">
    <citation type="submission" date="2022-10" db="EMBL/GenBank/DDBJ databases">
        <title>Culturing micro-colonial fungi from biological soil crusts in the Mojave desert and describing Neophaeococcomyces mojavensis, and introducing the new genera and species Taxawa tesnikishii.</title>
        <authorList>
            <person name="Kurbessoian T."/>
            <person name="Stajich J.E."/>
        </authorList>
    </citation>
    <scope>NUCLEOTIDE SEQUENCE</scope>
    <source>
        <strain evidence="2">TK_41</strain>
    </source>
</reference>
<evidence type="ECO:0000256" key="1">
    <source>
        <dbReference type="ARBA" id="ARBA00035112"/>
    </source>
</evidence>
<keyword evidence="3" id="KW-1185">Reference proteome</keyword>
<comment type="caution">
    <text evidence="2">The sequence shown here is derived from an EMBL/GenBank/DDBJ whole genome shotgun (WGS) entry which is preliminary data.</text>
</comment>
<dbReference type="PANTHER" id="PTHR33365:SF14">
    <property type="entry name" value="TAT PATHWAY SIGNAL SEQUENCE"/>
    <property type="match status" value="1"/>
</dbReference>
<gene>
    <name evidence="2" type="ORF">H2200_008930</name>
</gene>
<evidence type="ECO:0000313" key="3">
    <source>
        <dbReference type="Proteomes" id="UP001172673"/>
    </source>
</evidence>
<name>A0AA38X4X4_9EURO</name>
<dbReference type="GO" id="GO:0043386">
    <property type="term" value="P:mycotoxin biosynthetic process"/>
    <property type="evidence" value="ECO:0007669"/>
    <property type="project" value="InterPro"/>
</dbReference>
<evidence type="ECO:0000313" key="2">
    <source>
        <dbReference type="EMBL" id="KAJ9606919.1"/>
    </source>
</evidence>
<comment type="similarity">
    <text evidence="1">Belongs to the ustYa family.</text>
</comment>
<sequence>MKDHSMRNALLRPVSHDSPLLNLLDISLTEKQMNASLIPGTSPSIFRLGPSPEVDKAWQRIGDIRPVAITRDDVVKLGKDAELAIKYPASFGFGDDAYIGRLDVLHQIHCLDALRREANFDYYYRSTWPDGLESATQLHRLHLTHCTYLLLENIMCNANLEVYTHFWYRDTNGPFADFNVNKKCRDFDAILDWQNRNAVEMELYNTIENPGLGEWMSPELRAVFDEEWNTFHNDATGAAGQKNGAHDHGG</sequence>
<dbReference type="EMBL" id="JAPDRK010000013">
    <property type="protein sequence ID" value="KAJ9606919.1"/>
    <property type="molecule type" value="Genomic_DNA"/>
</dbReference>
<dbReference type="Proteomes" id="UP001172673">
    <property type="component" value="Unassembled WGS sequence"/>
</dbReference>
<proteinExistence type="inferred from homology"/>
<accession>A0AA38X4X4</accession>
<dbReference type="PANTHER" id="PTHR33365">
    <property type="entry name" value="YALI0B05434P"/>
    <property type="match status" value="1"/>
</dbReference>